<dbReference type="RefSeq" id="WP_052139403.1">
    <property type="nucleotide sequence ID" value="NZ_CP006905.1"/>
</dbReference>
<dbReference type="HOGENOM" id="CLU_1438785_0_0_9"/>
<name>A0A0A7FTF4_9CLOT</name>
<dbReference type="OrthoDB" id="2422994at2"/>
<evidence type="ECO:0000313" key="2">
    <source>
        <dbReference type="Proteomes" id="UP000030635"/>
    </source>
</evidence>
<keyword evidence="2" id="KW-1185">Reference proteome</keyword>
<proteinExistence type="predicted"/>
<dbReference type="AlphaFoldDB" id="A0A0A7FTF4"/>
<dbReference type="eggNOG" id="ENOG502ZIXH">
    <property type="taxonomic scope" value="Bacteria"/>
</dbReference>
<sequence>MRKFLIALISLLIVIGGLGCEGKNLNRVVESDSPENVINSFFSEFKKCNFEKAESFIINKPLLNMDIGIYNELTPGEKRVIKYWNQRIGYEIVSSNIKGDKAIINTKVMALNGEKIYKRYISDIAKLKRDLSIQDNKSKFNRDYDKALIKEVRNKNNEIVTNTVTINLKNKDGNWYIEGDENLFKALCGGLSLDKINNF</sequence>
<dbReference type="PROSITE" id="PS51257">
    <property type="entry name" value="PROKAR_LIPOPROTEIN"/>
    <property type="match status" value="1"/>
</dbReference>
<dbReference type="STRING" id="1561.NPD11_2363"/>
<dbReference type="Proteomes" id="UP000030635">
    <property type="component" value="Chromosome"/>
</dbReference>
<gene>
    <name evidence="1" type="ORF">U729_627</name>
</gene>
<organism evidence="1 2">
    <name type="scientific">Clostridium baratii str. Sullivan</name>
    <dbReference type="NCBI Taxonomy" id="1415775"/>
    <lineage>
        <taxon>Bacteria</taxon>
        <taxon>Bacillati</taxon>
        <taxon>Bacillota</taxon>
        <taxon>Clostridia</taxon>
        <taxon>Eubacteriales</taxon>
        <taxon>Clostridiaceae</taxon>
        <taxon>Clostridium</taxon>
    </lineage>
</organism>
<dbReference type="EMBL" id="CP006905">
    <property type="protein sequence ID" value="AIY82882.1"/>
    <property type="molecule type" value="Genomic_DNA"/>
</dbReference>
<evidence type="ECO:0000313" key="1">
    <source>
        <dbReference type="EMBL" id="AIY82882.1"/>
    </source>
</evidence>
<accession>A0A0A7FTF4</accession>
<protein>
    <submittedName>
        <fullName evidence="1">Lumazine-binding domain protein</fullName>
    </submittedName>
</protein>
<dbReference type="KEGG" id="cbv:U729_627"/>
<reference evidence="1 2" key="1">
    <citation type="journal article" date="2015" name="Infect. Genet. Evol.">
        <title>Genomic sequences of six botulinum neurotoxin-producing strains representing three clostridial species illustrate the mobility and diversity of botulinum neurotoxin genes.</title>
        <authorList>
            <person name="Smith T.J."/>
            <person name="Hill K.K."/>
            <person name="Xie G."/>
            <person name="Foley B.T."/>
            <person name="Williamson C.H."/>
            <person name="Foster J.T."/>
            <person name="Johnson S.L."/>
            <person name="Chertkov O."/>
            <person name="Teshima H."/>
            <person name="Gibbons H.S."/>
            <person name="Johnsky L.A."/>
            <person name="Karavis M.A."/>
            <person name="Smith L.A."/>
        </authorList>
    </citation>
    <scope>NUCLEOTIDE SEQUENCE [LARGE SCALE GENOMIC DNA]</scope>
    <source>
        <strain evidence="1">Sullivan</strain>
    </source>
</reference>